<name>A0A0P7JUA2_9RHOB</name>
<dbReference type="STRING" id="154981.AKJ29_07120"/>
<dbReference type="EMBL" id="LKBA01000001">
    <property type="protein sequence ID" value="KPN64974.1"/>
    <property type="molecule type" value="Genomic_DNA"/>
</dbReference>
<protein>
    <submittedName>
        <fullName evidence="1">Uncharacterized protein</fullName>
    </submittedName>
</protein>
<dbReference type="AlphaFoldDB" id="A0A0P7JUA2"/>
<dbReference type="Proteomes" id="UP000050471">
    <property type="component" value="Unassembled WGS sequence"/>
</dbReference>
<keyword evidence="2" id="KW-1185">Reference proteome</keyword>
<organism evidence="1 2">
    <name type="scientific">Aliiroseovarius crassostreae</name>
    <dbReference type="NCBI Taxonomy" id="154981"/>
    <lineage>
        <taxon>Bacteria</taxon>
        <taxon>Pseudomonadati</taxon>
        <taxon>Pseudomonadota</taxon>
        <taxon>Alphaproteobacteria</taxon>
        <taxon>Rhodobacterales</taxon>
        <taxon>Paracoccaceae</taxon>
        <taxon>Aliiroseovarius</taxon>
    </lineage>
</organism>
<evidence type="ECO:0000313" key="1">
    <source>
        <dbReference type="EMBL" id="KPN64974.1"/>
    </source>
</evidence>
<sequence>MQLGPVGPVWCFAEYIGTARKFQKGRFPLSGAEYHEALNRLRIKVTTIGFVAAGAGGVRVWRDFGRRSDVVLWGVWVAAILSEFEQVG</sequence>
<reference evidence="1 2" key="1">
    <citation type="submission" date="2015-09" db="EMBL/GenBank/DDBJ databases">
        <title>Draft genome sequence of Aliiroseovarius crassostreae CV919-312TSm, the causative agent of Roseovarius Oyster Disease (formerly Juvenile Oyster Disease).</title>
        <authorList>
            <person name="Kessner L."/>
            <person name="Spinard E."/>
            <person name="Nelson D."/>
        </authorList>
    </citation>
    <scope>NUCLEOTIDE SEQUENCE [LARGE SCALE GENOMIC DNA]</scope>
    <source>
        <strain evidence="1 2">CV919-312</strain>
    </source>
</reference>
<evidence type="ECO:0000313" key="2">
    <source>
        <dbReference type="Proteomes" id="UP000050471"/>
    </source>
</evidence>
<comment type="caution">
    <text evidence="1">The sequence shown here is derived from an EMBL/GenBank/DDBJ whole genome shotgun (WGS) entry which is preliminary data.</text>
</comment>
<accession>A0A0P7JUA2</accession>
<proteinExistence type="predicted"/>
<gene>
    <name evidence="1" type="ORF">AKJ29_07120</name>
</gene>